<organism evidence="11 12">
    <name type="scientific">Penicillium canescens</name>
    <dbReference type="NCBI Taxonomy" id="5083"/>
    <lineage>
        <taxon>Eukaryota</taxon>
        <taxon>Fungi</taxon>
        <taxon>Dikarya</taxon>
        <taxon>Ascomycota</taxon>
        <taxon>Pezizomycotina</taxon>
        <taxon>Eurotiomycetes</taxon>
        <taxon>Eurotiomycetidae</taxon>
        <taxon>Eurotiales</taxon>
        <taxon>Aspergillaceae</taxon>
        <taxon>Penicillium</taxon>
    </lineage>
</organism>
<comment type="similarity">
    <text evidence="2">Belongs to the paxM FAD-dependent monooxygenase family.</text>
</comment>
<dbReference type="InterPro" id="IPR002938">
    <property type="entry name" value="FAD-bd"/>
</dbReference>
<sequence>MSEQAEKNFRVVIVGGSVAGLTLAHCLERTGIDYLVLEAYKDIAPQVGASIGLLPNGIRILDQLGLWDSIASFVEPTIRGSVWVDNGRLLLKGDLPELQQKRLGYPTAFLDRQVVLQVLSERLPDPSRVLVNKRIVSVEHSEEGAVVHCKDGSQFHGHVIVGADGINSMIRNEMWRRFDEQGLSRRIGQDRTAVTATYRCLFGISSPLPTLVPGDGHRVYNNDWSSLIVVGKQGRCYWFIFEKMQQVYHAPDIPRFCEEDVTEFVNTYLDRTLVASTVFRDYWDRRVSYGLLALEEAQHEHWTIDRLACIGDSIHKMTPHSGQGGNNAIESATALANGLGELKRLYGGAPPPLEAIRRVLTTYESSRRFRANQMVQMAGHHTRLEALATPKDRFLARHVLCRLGDALADANCYAMVGATRFESLPLPARSFTATMPFDPQVGLGHRESKLWRSVCAIPLVGLALYAWSANLNAIPNIFSGSGPINQQHLVSFLADLSTTQLIWVIESLRRGNAWTLMTLGPVIGGFLSQGAGIGVIAPLYYFIHHIQTPQEKYLALDQRMVPTEDAKVIIPALFLGYIAPTVGVLLSVERNRPFARTTWQLFPFWVTVLRHIFKKAVGQTSGRDRIEQPNKDLPYLRYAYIFTGGISAITGLYTVLQSPPVSEFSPTLRAIHTEQMITLTSALYWEALQFWDLYKAKKLSVHWFKVLVVLGATCVTVGPASTVALGWAWREQMMALGRSTPDSGDERDVKL</sequence>
<comment type="caution">
    <text evidence="11">The sequence shown here is derived from an EMBL/GenBank/DDBJ whole genome shotgun (WGS) entry which is preliminary data.</text>
</comment>
<dbReference type="InterPro" id="IPR050562">
    <property type="entry name" value="FAD_mOase_fung"/>
</dbReference>
<dbReference type="InterPro" id="IPR036188">
    <property type="entry name" value="FAD/NAD-bd_sf"/>
</dbReference>
<evidence type="ECO:0000313" key="11">
    <source>
        <dbReference type="EMBL" id="KAJ6047940.1"/>
    </source>
</evidence>
<proteinExistence type="inferred from homology"/>
<name>A0AAD6IHA0_PENCN</name>
<dbReference type="GO" id="GO:0016020">
    <property type="term" value="C:membrane"/>
    <property type="evidence" value="ECO:0007669"/>
    <property type="project" value="UniProtKB-SubCell"/>
</dbReference>
<keyword evidence="4 9" id="KW-0812">Transmembrane</keyword>
<dbReference type="SUPFAM" id="SSF51905">
    <property type="entry name" value="FAD/NAD(P)-binding domain"/>
    <property type="match status" value="1"/>
</dbReference>
<dbReference type="Pfam" id="PF01494">
    <property type="entry name" value="FAD_binding_3"/>
    <property type="match status" value="2"/>
</dbReference>
<evidence type="ECO:0000256" key="1">
    <source>
        <dbReference type="ARBA" id="ARBA00004370"/>
    </source>
</evidence>
<evidence type="ECO:0000256" key="4">
    <source>
        <dbReference type="ARBA" id="ARBA00022692"/>
    </source>
</evidence>
<feature type="transmembrane region" description="Helical" evidence="9">
    <location>
        <begin position="568"/>
        <end position="588"/>
    </location>
</feature>
<reference evidence="11" key="2">
    <citation type="submission" date="2023-01" db="EMBL/GenBank/DDBJ databases">
        <authorList>
            <person name="Petersen C."/>
        </authorList>
    </citation>
    <scope>NUCLEOTIDE SEQUENCE</scope>
    <source>
        <strain evidence="11">IBT 15450</strain>
    </source>
</reference>
<comment type="subcellular location">
    <subcellularLocation>
        <location evidence="1">Membrane</location>
    </subcellularLocation>
</comment>
<evidence type="ECO:0000259" key="10">
    <source>
        <dbReference type="Pfam" id="PF01494"/>
    </source>
</evidence>
<feature type="domain" description="FAD-binding" evidence="10">
    <location>
        <begin position="296"/>
        <end position="377"/>
    </location>
</feature>
<evidence type="ECO:0000256" key="9">
    <source>
        <dbReference type="SAM" id="Phobius"/>
    </source>
</evidence>
<evidence type="ECO:0000256" key="8">
    <source>
        <dbReference type="ARBA" id="ARBA00023136"/>
    </source>
</evidence>
<feature type="transmembrane region" description="Helical" evidence="9">
    <location>
        <begin position="635"/>
        <end position="656"/>
    </location>
</feature>
<evidence type="ECO:0000256" key="6">
    <source>
        <dbReference type="ARBA" id="ARBA00022989"/>
    </source>
</evidence>
<feature type="transmembrane region" description="Helical" evidence="9">
    <location>
        <begin position="517"/>
        <end position="543"/>
    </location>
</feature>
<feature type="domain" description="FAD-binding" evidence="10">
    <location>
        <begin position="10"/>
        <end position="175"/>
    </location>
</feature>
<dbReference type="GO" id="GO:0004497">
    <property type="term" value="F:monooxygenase activity"/>
    <property type="evidence" value="ECO:0007669"/>
    <property type="project" value="InterPro"/>
</dbReference>
<dbReference type="Gene3D" id="3.50.50.60">
    <property type="entry name" value="FAD/NAD(P)-binding domain"/>
    <property type="match status" value="1"/>
</dbReference>
<keyword evidence="6 9" id="KW-1133">Transmembrane helix</keyword>
<dbReference type="PRINTS" id="PR00420">
    <property type="entry name" value="RNGMNOXGNASE"/>
</dbReference>
<dbReference type="EMBL" id="JAQJZL010000003">
    <property type="protein sequence ID" value="KAJ6047940.1"/>
    <property type="molecule type" value="Genomic_DNA"/>
</dbReference>
<gene>
    <name evidence="11" type="ORF">N7460_004087</name>
</gene>
<dbReference type="PANTHER" id="PTHR47356">
    <property type="entry name" value="FAD-DEPENDENT MONOOXYGENASE ASQG-RELATED"/>
    <property type="match status" value="1"/>
</dbReference>
<keyword evidence="7" id="KW-0560">Oxidoreductase</keyword>
<keyword evidence="8 9" id="KW-0472">Membrane</keyword>
<dbReference type="AlphaFoldDB" id="A0AAD6IHA0"/>
<evidence type="ECO:0000256" key="7">
    <source>
        <dbReference type="ARBA" id="ARBA00023002"/>
    </source>
</evidence>
<feature type="transmembrane region" description="Helical" evidence="9">
    <location>
        <begin position="706"/>
        <end position="729"/>
    </location>
</feature>
<keyword evidence="3" id="KW-0285">Flavoprotein</keyword>
<protein>
    <recommendedName>
        <fullName evidence="10">FAD-binding domain-containing protein</fullName>
    </recommendedName>
</protein>
<reference evidence="11" key="1">
    <citation type="journal article" date="2023" name="IMA Fungus">
        <title>Comparative genomic study of the Penicillium genus elucidates a diverse pangenome and 15 lateral gene transfer events.</title>
        <authorList>
            <person name="Petersen C."/>
            <person name="Sorensen T."/>
            <person name="Nielsen M.R."/>
            <person name="Sondergaard T.E."/>
            <person name="Sorensen J.L."/>
            <person name="Fitzpatrick D.A."/>
            <person name="Frisvad J.C."/>
            <person name="Nielsen K.L."/>
        </authorList>
    </citation>
    <scope>NUCLEOTIDE SEQUENCE</scope>
    <source>
        <strain evidence="11">IBT 15450</strain>
    </source>
</reference>
<evidence type="ECO:0000256" key="3">
    <source>
        <dbReference type="ARBA" id="ARBA00022630"/>
    </source>
</evidence>
<evidence type="ECO:0000313" key="12">
    <source>
        <dbReference type="Proteomes" id="UP001219568"/>
    </source>
</evidence>
<keyword evidence="5" id="KW-0274">FAD</keyword>
<dbReference type="PANTHER" id="PTHR47356:SF2">
    <property type="entry name" value="FAD-BINDING DOMAIN-CONTAINING PROTEIN-RELATED"/>
    <property type="match status" value="1"/>
</dbReference>
<dbReference type="GO" id="GO:0071949">
    <property type="term" value="F:FAD binding"/>
    <property type="evidence" value="ECO:0007669"/>
    <property type="project" value="InterPro"/>
</dbReference>
<evidence type="ECO:0000256" key="2">
    <source>
        <dbReference type="ARBA" id="ARBA00007992"/>
    </source>
</evidence>
<dbReference type="Proteomes" id="UP001219568">
    <property type="component" value="Unassembled WGS sequence"/>
</dbReference>
<accession>A0AAD6IHA0</accession>
<keyword evidence="12" id="KW-1185">Reference proteome</keyword>
<evidence type="ECO:0000256" key="5">
    <source>
        <dbReference type="ARBA" id="ARBA00022827"/>
    </source>
</evidence>